<evidence type="ECO:0000256" key="1">
    <source>
        <dbReference type="SAM" id="MobiDB-lite"/>
    </source>
</evidence>
<organism evidence="2 3">
    <name type="scientific">Halobellus ruber</name>
    <dbReference type="NCBI Taxonomy" id="2761102"/>
    <lineage>
        <taxon>Archaea</taxon>
        <taxon>Methanobacteriati</taxon>
        <taxon>Methanobacteriota</taxon>
        <taxon>Stenosarchaea group</taxon>
        <taxon>Halobacteria</taxon>
        <taxon>Halobacteriales</taxon>
        <taxon>Haloferacaceae</taxon>
        <taxon>Halobellus</taxon>
    </lineage>
</organism>
<dbReference type="AlphaFoldDB" id="A0A7J9SHK1"/>
<sequence length="104" mass="11525">MNRAEVVVRVVLMPADKQTSVWLDPVEPIVLVWLTGLQLKPDLDPRGRHRVLVVTKELAWVYLSDDPVRAGFTRFSTSPPNGLERTAEPGLDTVVTTAGGRPRP</sequence>
<proteinExistence type="predicted"/>
<accession>A0A7J9SHK1</accession>
<dbReference type="Proteomes" id="UP000546257">
    <property type="component" value="Unassembled WGS sequence"/>
</dbReference>
<evidence type="ECO:0000313" key="3">
    <source>
        <dbReference type="Proteomes" id="UP000546257"/>
    </source>
</evidence>
<keyword evidence="3" id="KW-1185">Reference proteome</keyword>
<name>A0A7J9SHK1_9EURY</name>
<gene>
    <name evidence="2" type="ORF">H5V44_09115</name>
</gene>
<comment type="caution">
    <text evidence="2">The sequence shown here is derived from an EMBL/GenBank/DDBJ whole genome shotgun (WGS) entry which is preliminary data.</text>
</comment>
<protein>
    <submittedName>
        <fullName evidence="2">Uncharacterized protein</fullName>
    </submittedName>
</protein>
<reference evidence="2 3" key="1">
    <citation type="submission" date="2020-08" db="EMBL/GenBank/DDBJ databases">
        <authorList>
            <person name="Seo M.-J."/>
        </authorList>
    </citation>
    <scope>NUCLEOTIDE SEQUENCE [LARGE SCALE GENOMIC DNA]</scope>
    <source>
        <strain evidence="2 3">MBLA0160</strain>
    </source>
</reference>
<dbReference type="EMBL" id="JACKXD010000003">
    <property type="protein sequence ID" value="MBB6646444.1"/>
    <property type="molecule type" value="Genomic_DNA"/>
</dbReference>
<feature type="region of interest" description="Disordered" evidence="1">
    <location>
        <begin position="77"/>
        <end position="104"/>
    </location>
</feature>
<evidence type="ECO:0000313" key="2">
    <source>
        <dbReference type="EMBL" id="MBB6646444.1"/>
    </source>
</evidence>